<dbReference type="RefSeq" id="WP_006075984.1">
    <property type="nucleotide sequence ID" value="NZ_AOMD01000002.1"/>
</dbReference>
<reference evidence="2 3" key="1">
    <citation type="journal article" date="2014" name="PLoS Genet.">
        <title>Phylogenetically driven sequencing of extremely halophilic archaea reveals strategies for static and dynamic osmo-response.</title>
        <authorList>
            <person name="Becker E.A."/>
            <person name="Seitzer P.M."/>
            <person name="Tritt A."/>
            <person name="Larsen D."/>
            <person name="Krusor M."/>
            <person name="Yao A.I."/>
            <person name="Wu D."/>
            <person name="Madern D."/>
            <person name="Eisen J.A."/>
            <person name="Darling A.E."/>
            <person name="Facciotti M.T."/>
        </authorList>
    </citation>
    <scope>NUCLEOTIDE SEQUENCE [LARGE SCALE GENOMIC DNA]</scope>
    <source>
        <strain evidence="2 3">DSM 5350</strain>
    </source>
</reference>
<feature type="region of interest" description="Disordered" evidence="1">
    <location>
        <begin position="1"/>
        <end position="60"/>
    </location>
</feature>
<accession>M0MQT9</accession>
<keyword evidence="3" id="KW-1185">Reference proteome</keyword>
<evidence type="ECO:0000313" key="3">
    <source>
        <dbReference type="Proteomes" id="UP000011669"/>
    </source>
</evidence>
<organism evidence="2 3">
    <name type="scientific">Halococcus saccharolyticus DSM 5350</name>
    <dbReference type="NCBI Taxonomy" id="1227455"/>
    <lineage>
        <taxon>Archaea</taxon>
        <taxon>Methanobacteriati</taxon>
        <taxon>Methanobacteriota</taxon>
        <taxon>Stenosarchaea group</taxon>
        <taxon>Halobacteria</taxon>
        <taxon>Halobacteriales</taxon>
        <taxon>Halococcaceae</taxon>
        <taxon>Halococcus</taxon>
    </lineage>
</organism>
<dbReference type="STRING" id="1227455.C449_00900"/>
<dbReference type="Proteomes" id="UP000011669">
    <property type="component" value="Unassembled WGS sequence"/>
</dbReference>
<dbReference type="InParanoid" id="M0MQT9"/>
<comment type="caution">
    <text evidence="2">The sequence shown here is derived from an EMBL/GenBank/DDBJ whole genome shotgun (WGS) entry which is preliminary data.</text>
</comment>
<dbReference type="PATRIC" id="fig|1227455.4.peg.184"/>
<dbReference type="AlphaFoldDB" id="M0MQT9"/>
<name>M0MQT9_9EURY</name>
<evidence type="ECO:0000256" key="1">
    <source>
        <dbReference type="SAM" id="MobiDB-lite"/>
    </source>
</evidence>
<gene>
    <name evidence="2" type="ORF">C449_00900</name>
</gene>
<proteinExistence type="predicted"/>
<sequence>MVYGETRYGEFRWGEGEESPEPEDSRAAQLAEQRGREEADRPTPREAFGAGLKLAGAPSETDDGQVAWDLVVNEQGSLATTSGVEMLGQDLAFAISRETDPVIGQPTPETFADLANQYSNVVTRDPRVYRVPEPPEVYRSGVDTIGAEMQILAADDEYHDVVIPVQPTG</sequence>
<protein>
    <submittedName>
        <fullName evidence="2">Uncharacterized protein</fullName>
    </submittedName>
</protein>
<dbReference type="EMBL" id="AOMD01000002">
    <property type="protein sequence ID" value="EMA47986.1"/>
    <property type="molecule type" value="Genomic_DNA"/>
</dbReference>
<feature type="compositionally biased region" description="Basic and acidic residues" evidence="1">
    <location>
        <begin position="33"/>
        <end position="44"/>
    </location>
</feature>
<evidence type="ECO:0000313" key="2">
    <source>
        <dbReference type="EMBL" id="EMA47986.1"/>
    </source>
</evidence>